<proteinExistence type="predicted"/>
<protein>
    <submittedName>
        <fullName evidence="1">Uncharacterized protein</fullName>
    </submittedName>
</protein>
<sequence>MAWVYYLRLVDTKFQADCLAARIEEGTLCLSQRLPSYVGVYQTRKGRFGVKAFWESR</sequence>
<name>A0ABY6ZQK2_9BACL</name>
<organism evidence="1 2">
    <name type="scientific">Alicyclobacillus fastidiosus</name>
    <dbReference type="NCBI Taxonomy" id="392011"/>
    <lineage>
        <taxon>Bacteria</taxon>
        <taxon>Bacillati</taxon>
        <taxon>Bacillota</taxon>
        <taxon>Bacilli</taxon>
        <taxon>Bacillales</taxon>
        <taxon>Alicyclobacillaceae</taxon>
        <taxon>Alicyclobacillus</taxon>
    </lineage>
</organism>
<reference evidence="1" key="1">
    <citation type="submission" date="2022-08" db="EMBL/GenBank/DDBJ databases">
        <title>Alicyclobacillus fastidiosus DSM 17978, complete genome.</title>
        <authorList>
            <person name="Wang Q."/>
            <person name="Cai R."/>
            <person name="Wang Z."/>
        </authorList>
    </citation>
    <scope>NUCLEOTIDE SEQUENCE</scope>
    <source>
        <strain evidence="1">DSM 17978</strain>
    </source>
</reference>
<dbReference type="Proteomes" id="UP001164761">
    <property type="component" value="Chromosome"/>
</dbReference>
<dbReference type="EMBL" id="CP104067">
    <property type="protein sequence ID" value="WAH44369.1"/>
    <property type="molecule type" value="Genomic_DNA"/>
</dbReference>
<accession>A0ABY6ZQK2</accession>
<evidence type="ECO:0000313" key="1">
    <source>
        <dbReference type="EMBL" id="WAH44369.1"/>
    </source>
</evidence>
<gene>
    <name evidence="1" type="ORF">NZD89_13830</name>
</gene>
<keyword evidence="2" id="KW-1185">Reference proteome</keyword>
<dbReference type="RefSeq" id="WP_268008265.1">
    <property type="nucleotide sequence ID" value="NZ_BSUT01000001.1"/>
</dbReference>
<evidence type="ECO:0000313" key="2">
    <source>
        <dbReference type="Proteomes" id="UP001164761"/>
    </source>
</evidence>